<keyword evidence="5" id="KW-0804">Transcription</keyword>
<keyword evidence="4" id="KW-0238">DNA-binding</keyword>
<proteinExistence type="predicted"/>
<dbReference type="CDD" id="cd00009">
    <property type="entry name" value="AAA"/>
    <property type="match status" value="1"/>
</dbReference>
<evidence type="ECO:0000256" key="3">
    <source>
        <dbReference type="ARBA" id="ARBA00023015"/>
    </source>
</evidence>
<dbReference type="FunFam" id="3.40.50.300:FF:000006">
    <property type="entry name" value="DNA-binding transcriptional regulator NtrC"/>
    <property type="match status" value="1"/>
</dbReference>
<evidence type="ECO:0000313" key="9">
    <source>
        <dbReference type="Proteomes" id="UP000199073"/>
    </source>
</evidence>
<evidence type="ECO:0000256" key="5">
    <source>
        <dbReference type="ARBA" id="ARBA00023163"/>
    </source>
</evidence>
<dbReference type="Pfam" id="PF02954">
    <property type="entry name" value="HTH_8"/>
    <property type="match status" value="1"/>
</dbReference>
<name>A0A1H0R6F1_9BACT</name>
<evidence type="ECO:0000256" key="4">
    <source>
        <dbReference type="ARBA" id="ARBA00023125"/>
    </source>
</evidence>
<dbReference type="InterPro" id="IPR013767">
    <property type="entry name" value="PAS_fold"/>
</dbReference>
<dbReference type="InterPro" id="IPR025943">
    <property type="entry name" value="Sigma_54_int_dom_ATP-bd_2"/>
</dbReference>
<keyword evidence="1" id="KW-0547">Nucleotide-binding</keyword>
<dbReference type="Pfam" id="PF00158">
    <property type="entry name" value="Sigma54_activat"/>
    <property type="match status" value="1"/>
</dbReference>
<protein>
    <submittedName>
        <fullName evidence="8">Arginine utilization regulatory protein</fullName>
    </submittedName>
</protein>
<dbReference type="InterPro" id="IPR000014">
    <property type="entry name" value="PAS"/>
</dbReference>
<dbReference type="SUPFAM" id="SSF46689">
    <property type="entry name" value="Homeodomain-like"/>
    <property type="match status" value="1"/>
</dbReference>
<dbReference type="AlphaFoldDB" id="A0A1H0R6F1"/>
<dbReference type="Pfam" id="PF25601">
    <property type="entry name" value="AAA_lid_14"/>
    <property type="match status" value="1"/>
</dbReference>
<keyword evidence="3" id="KW-0805">Transcription regulation</keyword>
<dbReference type="OrthoDB" id="9803970at2"/>
<evidence type="ECO:0000259" key="7">
    <source>
        <dbReference type="PROSITE" id="PS50112"/>
    </source>
</evidence>
<gene>
    <name evidence="8" type="ORF">SAMN05660330_02193</name>
</gene>
<dbReference type="PROSITE" id="PS00688">
    <property type="entry name" value="SIGMA54_INTERACT_3"/>
    <property type="match status" value="1"/>
</dbReference>
<evidence type="ECO:0000256" key="2">
    <source>
        <dbReference type="ARBA" id="ARBA00022840"/>
    </source>
</evidence>
<keyword evidence="2" id="KW-0067">ATP-binding</keyword>
<dbReference type="SUPFAM" id="SSF52540">
    <property type="entry name" value="P-loop containing nucleoside triphosphate hydrolases"/>
    <property type="match status" value="1"/>
</dbReference>
<dbReference type="InterPro" id="IPR035965">
    <property type="entry name" value="PAS-like_dom_sf"/>
</dbReference>
<dbReference type="Pfam" id="PF00989">
    <property type="entry name" value="PAS"/>
    <property type="match status" value="1"/>
</dbReference>
<reference evidence="8 9" key="1">
    <citation type="submission" date="2016-10" db="EMBL/GenBank/DDBJ databases">
        <authorList>
            <person name="de Groot N.N."/>
        </authorList>
    </citation>
    <scope>NUCLEOTIDE SEQUENCE [LARGE SCALE GENOMIC DNA]</scope>
    <source>
        <strain evidence="8 9">DSM 12130</strain>
    </source>
</reference>
<dbReference type="InterPro" id="IPR002197">
    <property type="entry name" value="HTH_Fis"/>
</dbReference>
<dbReference type="PROSITE" id="PS00676">
    <property type="entry name" value="SIGMA54_INTERACT_2"/>
    <property type="match status" value="1"/>
</dbReference>
<dbReference type="Gene3D" id="3.30.450.20">
    <property type="entry name" value="PAS domain"/>
    <property type="match status" value="1"/>
</dbReference>
<dbReference type="InterPro" id="IPR002078">
    <property type="entry name" value="Sigma_54_int"/>
</dbReference>
<dbReference type="GO" id="GO:0005524">
    <property type="term" value="F:ATP binding"/>
    <property type="evidence" value="ECO:0007669"/>
    <property type="project" value="UniProtKB-KW"/>
</dbReference>
<dbReference type="EMBL" id="FNJI01000014">
    <property type="protein sequence ID" value="SDP25122.1"/>
    <property type="molecule type" value="Genomic_DNA"/>
</dbReference>
<dbReference type="RefSeq" id="WP_092222726.1">
    <property type="nucleotide sequence ID" value="NZ_FNJI01000014.1"/>
</dbReference>
<dbReference type="PANTHER" id="PTHR32071">
    <property type="entry name" value="TRANSCRIPTIONAL REGULATORY PROTEIN"/>
    <property type="match status" value="1"/>
</dbReference>
<dbReference type="Gene3D" id="3.40.50.300">
    <property type="entry name" value="P-loop containing nucleotide triphosphate hydrolases"/>
    <property type="match status" value="1"/>
</dbReference>
<dbReference type="PROSITE" id="PS00675">
    <property type="entry name" value="SIGMA54_INTERACT_1"/>
    <property type="match status" value="1"/>
</dbReference>
<evidence type="ECO:0000259" key="6">
    <source>
        <dbReference type="PROSITE" id="PS50045"/>
    </source>
</evidence>
<dbReference type="PROSITE" id="PS50112">
    <property type="entry name" value="PAS"/>
    <property type="match status" value="1"/>
</dbReference>
<dbReference type="STRING" id="91360.SAMN05660330_02193"/>
<dbReference type="PRINTS" id="PR01590">
    <property type="entry name" value="HTHFIS"/>
</dbReference>
<dbReference type="PROSITE" id="PS50045">
    <property type="entry name" value="SIGMA54_INTERACT_4"/>
    <property type="match status" value="1"/>
</dbReference>
<feature type="domain" description="PAS" evidence="7">
    <location>
        <begin position="10"/>
        <end position="58"/>
    </location>
</feature>
<dbReference type="GO" id="GO:0043565">
    <property type="term" value="F:sequence-specific DNA binding"/>
    <property type="evidence" value="ECO:0007669"/>
    <property type="project" value="InterPro"/>
</dbReference>
<feature type="domain" description="Sigma-54 factor interaction" evidence="6">
    <location>
        <begin position="150"/>
        <end position="377"/>
    </location>
</feature>
<organism evidence="8 9">
    <name type="scientific">Desulforhopalus singaporensis</name>
    <dbReference type="NCBI Taxonomy" id="91360"/>
    <lineage>
        <taxon>Bacteria</taxon>
        <taxon>Pseudomonadati</taxon>
        <taxon>Thermodesulfobacteriota</taxon>
        <taxon>Desulfobulbia</taxon>
        <taxon>Desulfobulbales</taxon>
        <taxon>Desulfocapsaceae</taxon>
        <taxon>Desulforhopalus</taxon>
    </lineage>
</organism>
<dbReference type="GO" id="GO:0006355">
    <property type="term" value="P:regulation of DNA-templated transcription"/>
    <property type="evidence" value="ECO:0007669"/>
    <property type="project" value="InterPro"/>
</dbReference>
<dbReference type="InterPro" id="IPR003593">
    <property type="entry name" value="AAA+_ATPase"/>
</dbReference>
<accession>A0A1H0R6F1</accession>
<dbReference type="Proteomes" id="UP000199073">
    <property type="component" value="Unassembled WGS sequence"/>
</dbReference>
<keyword evidence="9" id="KW-1185">Reference proteome</keyword>
<dbReference type="Gene3D" id="1.10.10.60">
    <property type="entry name" value="Homeodomain-like"/>
    <property type="match status" value="1"/>
</dbReference>
<dbReference type="InterPro" id="IPR058031">
    <property type="entry name" value="AAA_lid_NorR"/>
</dbReference>
<dbReference type="InterPro" id="IPR025944">
    <property type="entry name" value="Sigma_54_int_dom_CS"/>
</dbReference>
<evidence type="ECO:0000256" key="1">
    <source>
        <dbReference type="ARBA" id="ARBA00022741"/>
    </source>
</evidence>
<evidence type="ECO:0000313" key="8">
    <source>
        <dbReference type="EMBL" id="SDP25122.1"/>
    </source>
</evidence>
<dbReference type="SUPFAM" id="SSF55785">
    <property type="entry name" value="PYP-like sensor domain (PAS domain)"/>
    <property type="match status" value="1"/>
</dbReference>
<dbReference type="Gene3D" id="1.10.8.60">
    <property type="match status" value="1"/>
</dbReference>
<dbReference type="PANTHER" id="PTHR32071:SF74">
    <property type="entry name" value="TRANSCRIPTIONAL ACTIVATOR ROCR"/>
    <property type="match status" value="1"/>
</dbReference>
<dbReference type="InterPro" id="IPR025662">
    <property type="entry name" value="Sigma_54_int_dom_ATP-bd_1"/>
</dbReference>
<dbReference type="SMART" id="SM00382">
    <property type="entry name" value="AAA"/>
    <property type="match status" value="1"/>
</dbReference>
<dbReference type="InterPro" id="IPR009057">
    <property type="entry name" value="Homeodomain-like_sf"/>
</dbReference>
<sequence>MDLKSRFNLNEDMFIQYLDVFDEGVLIADMDGVIVYYNEALSKLDELSSSSVVGKHMMDAYDLRTLQSPTLKCIKTRKPVLNNSTVYKTIKGKAVNANQSAFPLVQDDEMTGCICFVRVYPQIKSGLMHKGTMHEKKIEIPFEASRFQDIITNDPYFIDTLDVLMNASQSPSPIMLCGETGTGKELVAKAIHNNCEDRKQFIAVNCSAIPENLLEGMLFGTTKGAFTGAVDKPGLFEEANGGTLLLDEIDSMPLELQAKILRVLQDFRVRRVGGSHEIRLDIKVISTVHNLPEQLFDQGLLRKDLYYRLAVVFEEIIPLRQRKKDIKLLCNFFIKKMNMKLGRQIETLNPELMMFFTQYHWPGNVRELEHILEGAMNRASPMETQLETRHLPRIFKRNISIQEEEFLHHRGKDDWPEGGIRKIQDQTEEKAIRLRLEQTHGNASRAAELLGISRQSLAYKLKKHNIQLKAYK</sequence>
<dbReference type="InterPro" id="IPR027417">
    <property type="entry name" value="P-loop_NTPase"/>
</dbReference>